<protein>
    <submittedName>
        <fullName evidence="2">Uncharacterized protein</fullName>
    </submittedName>
</protein>
<proteinExistence type="predicted"/>
<dbReference type="RefSeq" id="WP_013427516.1">
    <property type="nucleotide sequence ID" value="NC_014666.1"/>
</dbReference>
<organism evidence="2 3">
    <name type="scientific">Pseudofrankia inefficax (strain DSM 45817 / CECT 9037 / DDB 130130 / EuI1c)</name>
    <name type="common">Frankia inefficax</name>
    <dbReference type="NCBI Taxonomy" id="298654"/>
    <lineage>
        <taxon>Bacteria</taxon>
        <taxon>Bacillati</taxon>
        <taxon>Actinomycetota</taxon>
        <taxon>Actinomycetes</taxon>
        <taxon>Frankiales</taxon>
        <taxon>Frankiaceae</taxon>
        <taxon>Pseudofrankia</taxon>
    </lineage>
</organism>
<dbReference type="EMBL" id="CP002299">
    <property type="protein sequence ID" value="ADP84403.1"/>
    <property type="molecule type" value="Genomic_DNA"/>
</dbReference>
<dbReference type="Proteomes" id="UP000002484">
    <property type="component" value="Chromosome"/>
</dbReference>
<dbReference type="AlphaFoldDB" id="E3J739"/>
<sequence>MSTSMPEPGQDVEPGAGDDWPCSWDFTSVATDDDLPPSAQHHRVSIDPAALRALDRGAGQ</sequence>
<accession>E3J739</accession>
<evidence type="ECO:0000313" key="2">
    <source>
        <dbReference type="EMBL" id="ADP84403.1"/>
    </source>
</evidence>
<keyword evidence="3" id="KW-1185">Reference proteome</keyword>
<evidence type="ECO:0000313" key="3">
    <source>
        <dbReference type="Proteomes" id="UP000002484"/>
    </source>
</evidence>
<reference evidence="2 3" key="1">
    <citation type="submission" date="2010-10" db="EMBL/GenBank/DDBJ databases">
        <title>Complete sequence of Frankia sp. EuI1c.</title>
        <authorList>
            <consortium name="US DOE Joint Genome Institute"/>
            <person name="Lucas S."/>
            <person name="Copeland A."/>
            <person name="Lapidus A."/>
            <person name="Cheng J.-F."/>
            <person name="Bruce D."/>
            <person name="Goodwin L."/>
            <person name="Pitluck S."/>
            <person name="Chertkov O."/>
            <person name="Detter J.C."/>
            <person name="Han C."/>
            <person name="Tapia R."/>
            <person name="Land M."/>
            <person name="Hauser L."/>
            <person name="Jeffries C."/>
            <person name="Kyrpides N."/>
            <person name="Ivanova N."/>
            <person name="Mikhailova N."/>
            <person name="Beauchemin N."/>
            <person name="Sen A."/>
            <person name="Sur S.A."/>
            <person name="Gtari M."/>
            <person name="Wall L."/>
            <person name="Tisa L."/>
            <person name="Woyke T."/>
        </authorList>
    </citation>
    <scope>NUCLEOTIDE SEQUENCE [LARGE SCALE GENOMIC DNA]</scope>
    <source>
        <strain evidence="3">DSM 45817 / CECT 9037 / EuI1c</strain>
    </source>
</reference>
<dbReference type="InParanoid" id="E3J739"/>
<feature type="region of interest" description="Disordered" evidence="1">
    <location>
        <begin position="1"/>
        <end position="46"/>
    </location>
</feature>
<evidence type="ECO:0000256" key="1">
    <source>
        <dbReference type="SAM" id="MobiDB-lite"/>
    </source>
</evidence>
<dbReference type="KEGG" id="fri:FraEuI1c_6422"/>
<gene>
    <name evidence="2" type="ordered locus">FraEuI1c_6422</name>
</gene>
<dbReference type="STRING" id="298654.FraEuI1c_6422"/>
<dbReference type="HOGENOM" id="CLU_2934800_0_0_11"/>
<name>E3J739_PSEI1</name>